<dbReference type="EMBL" id="OY882873">
    <property type="protein sequence ID" value="CAK6437772.1"/>
    <property type="molecule type" value="Genomic_DNA"/>
</dbReference>
<feature type="chain" id="PRO_5046138017" description="C-X-C motif chemokine 16" evidence="15">
    <location>
        <begin position="29"/>
        <end position="256"/>
    </location>
</feature>
<evidence type="ECO:0000256" key="3">
    <source>
        <dbReference type="ARBA" id="ARBA00017995"/>
    </source>
</evidence>
<evidence type="ECO:0000256" key="4">
    <source>
        <dbReference type="ARBA" id="ARBA00022500"/>
    </source>
</evidence>
<keyword evidence="5" id="KW-0202">Cytokine</keyword>
<evidence type="ECO:0000256" key="1">
    <source>
        <dbReference type="ARBA" id="ARBA00004479"/>
    </source>
</evidence>
<protein>
    <recommendedName>
        <fullName evidence="3">C-X-C motif chemokine 16</fullName>
    </recommendedName>
    <alternativeName>
        <fullName evidence="12">Transmembrane chemokine CXCL16</fullName>
    </alternativeName>
</protein>
<keyword evidence="11" id="KW-0325">Glycoprotein</keyword>
<accession>A0ABN9ZNJ4</accession>
<keyword evidence="6 14" id="KW-0812">Transmembrane</keyword>
<evidence type="ECO:0000256" key="14">
    <source>
        <dbReference type="SAM" id="Phobius"/>
    </source>
</evidence>
<dbReference type="InterPro" id="IPR026296">
    <property type="entry name" value="CXCL16"/>
</dbReference>
<evidence type="ECO:0000313" key="18">
    <source>
        <dbReference type="Proteomes" id="UP001314169"/>
    </source>
</evidence>
<evidence type="ECO:0000256" key="8">
    <source>
        <dbReference type="ARBA" id="ARBA00022989"/>
    </source>
</evidence>
<comment type="subcellular location">
    <subcellularLocation>
        <location evidence="1">Membrane</location>
        <topology evidence="1">Single-pass type I membrane protein</topology>
    </subcellularLocation>
</comment>
<evidence type="ECO:0000256" key="13">
    <source>
        <dbReference type="SAM" id="MobiDB-lite"/>
    </source>
</evidence>
<evidence type="ECO:0000256" key="10">
    <source>
        <dbReference type="ARBA" id="ARBA00023157"/>
    </source>
</evidence>
<proteinExistence type="inferred from homology"/>
<sequence>MRWSWRSGSPALHLLLLLLALLMEPGAGNEGSRMGSCFCHKGMDSPPRLKLMESIRQKMKGHVSCGDYVRFQVGSWSVCGGSKEPWVIELTRCFDRKECGHAYSGRVVQQEHSSPHSTPIPKSTEGAPAVTEIPAQTYPPLTLQSTQQPTLLVPTLSLDTKLIYSPETTASSVGHNLETGPEAGANQKQLEGNVGPTPGIYVTVTGLLAIFILTGVLLYVLCKRRSNQSPQYSPDLQLQYIPVAQYSNTWAKNGSL</sequence>
<name>A0ABN9ZNJ4_PIPNA</name>
<keyword evidence="7 15" id="KW-0732">Signal</keyword>
<keyword evidence="8 14" id="KW-1133">Transmembrane helix</keyword>
<feature type="region of interest" description="Disordered" evidence="13">
    <location>
        <begin position="107"/>
        <end position="127"/>
    </location>
</feature>
<dbReference type="InterPro" id="IPR048585">
    <property type="entry name" value="CXCL16_dom"/>
</dbReference>
<keyword evidence="4" id="KW-0145">Chemotaxis</keyword>
<organism evidence="17 18">
    <name type="scientific">Pipistrellus nathusii</name>
    <name type="common">Nathusius' pipistrelle</name>
    <dbReference type="NCBI Taxonomy" id="59473"/>
    <lineage>
        <taxon>Eukaryota</taxon>
        <taxon>Metazoa</taxon>
        <taxon>Chordata</taxon>
        <taxon>Craniata</taxon>
        <taxon>Vertebrata</taxon>
        <taxon>Euteleostomi</taxon>
        <taxon>Mammalia</taxon>
        <taxon>Eutheria</taxon>
        <taxon>Laurasiatheria</taxon>
        <taxon>Chiroptera</taxon>
        <taxon>Yangochiroptera</taxon>
        <taxon>Vespertilionidae</taxon>
        <taxon>Pipistrellus</taxon>
    </lineage>
</organism>
<evidence type="ECO:0000256" key="6">
    <source>
        <dbReference type="ARBA" id="ARBA00022692"/>
    </source>
</evidence>
<reference evidence="17" key="1">
    <citation type="submission" date="2023-12" db="EMBL/GenBank/DDBJ databases">
        <authorList>
            <person name="Brown T."/>
        </authorList>
    </citation>
    <scope>NUCLEOTIDE SEQUENCE</scope>
</reference>
<feature type="signal peptide" evidence="15">
    <location>
        <begin position="1"/>
        <end position="28"/>
    </location>
</feature>
<evidence type="ECO:0000256" key="9">
    <source>
        <dbReference type="ARBA" id="ARBA00023136"/>
    </source>
</evidence>
<dbReference type="PANTHER" id="PTHR14385:SF0">
    <property type="entry name" value="C-X-C MOTIF CHEMOKINE 16"/>
    <property type="match status" value="1"/>
</dbReference>
<feature type="compositionally biased region" description="Polar residues" evidence="13">
    <location>
        <begin position="110"/>
        <end position="121"/>
    </location>
</feature>
<dbReference type="Proteomes" id="UP001314169">
    <property type="component" value="Chromosome 16"/>
</dbReference>
<comment type="similarity">
    <text evidence="2">Belongs to the intercrine alpha (chemokine CxC) family.</text>
</comment>
<evidence type="ECO:0000313" key="17">
    <source>
        <dbReference type="EMBL" id="CAK6437772.1"/>
    </source>
</evidence>
<evidence type="ECO:0000256" key="2">
    <source>
        <dbReference type="ARBA" id="ARBA00010665"/>
    </source>
</evidence>
<dbReference type="Pfam" id="PF20902">
    <property type="entry name" value="CXCL16"/>
    <property type="match status" value="1"/>
</dbReference>
<keyword evidence="18" id="KW-1185">Reference proteome</keyword>
<evidence type="ECO:0000256" key="15">
    <source>
        <dbReference type="SAM" id="SignalP"/>
    </source>
</evidence>
<dbReference type="PANTHER" id="PTHR14385">
    <property type="entry name" value="CXC CHEMOKINE LIGAND"/>
    <property type="match status" value="1"/>
</dbReference>
<evidence type="ECO:0000259" key="16">
    <source>
        <dbReference type="Pfam" id="PF20902"/>
    </source>
</evidence>
<feature type="domain" description="C-X-C motif chemokine 16" evidence="16">
    <location>
        <begin position="26"/>
        <end position="115"/>
    </location>
</feature>
<gene>
    <name evidence="17" type="ORF">MPIPNATIZW_LOCUS6078</name>
</gene>
<feature type="transmembrane region" description="Helical" evidence="14">
    <location>
        <begin position="199"/>
        <end position="222"/>
    </location>
</feature>
<evidence type="ECO:0000256" key="11">
    <source>
        <dbReference type="ARBA" id="ARBA00023180"/>
    </source>
</evidence>
<keyword evidence="9 14" id="KW-0472">Membrane</keyword>
<feature type="region of interest" description="Disordered" evidence="13">
    <location>
        <begin position="171"/>
        <end position="192"/>
    </location>
</feature>
<keyword evidence="10" id="KW-1015">Disulfide bond</keyword>
<evidence type="ECO:0000256" key="12">
    <source>
        <dbReference type="ARBA" id="ARBA00032815"/>
    </source>
</evidence>
<evidence type="ECO:0000256" key="7">
    <source>
        <dbReference type="ARBA" id="ARBA00022729"/>
    </source>
</evidence>
<evidence type="ECO:0000256" key="5">
    <source>
        <dbReference type="ARBA" id="ARBA00022514"/>
    </source>
</evidence>